<dbReference type="AlphaFoldDB" id="A0A565A445"/>
<keyword evidence="1" id="KW-1133">Transmembrane helix</keyword>
<feature type="transmembrane region" description="Helical" evidence="1">
    <location>
        <begin position="250"/>
        <end position="274"/>
    </location>
</feature>
<accession>A0A565A445</accession>
<dbReference type="VEuPathDB" id="PlasmoDB:PVP01_0000650"/>
<dbReference type="OrthoDB" id="10377464at2759"/>
<keyword evidence="1" id="KW-0812">Transmembrane</keyword>
<proteinExistence type="predicted"/>
<evidence type="ECO:0000313" key="2">
    <source>
        <dbReference type="EMBL" id="VUZ99350.1"/>
    </source>
</evidence>
<dbReference type="VEuPathDB" id="PlasmoDB:PVPAM_130010400"/>
<dbReference type="EMBL" id="FLZR02000001">
    <property type="protein sequence ID" value="VUZ99350.1"/>
    <property type="molecule type" value="Genomic_DNA"/>
</dbReference>
<organism evidence="2">
    <name type="scientific">Plasmodium vivax</name>
    <name type="common">malaria parasite P. vivax</name>
    <dbReference type="NCBI Taxonomy" id="5855"/>
    <lineage>
        <taxon>Eukaryota</taxon>
        <taxon>Sar</taxon>
        <taxon>Alveolata</taxon>
        <taxon>Apicomplexa</taxon>
        <taxon>Aconoidasida</taxon>
        <taxon>Haemosporida</taxon>
        <taxon>Plasmodiidae</taxon>
        <taxon>Plasmodium</taxon>
        <taxon>Plasmodium (Plasmodium)</taxon>
    </lineage>
</organism>
<name>A0A565A445_PLAVI</name>
<dbReference type="VEuPathDB" id="PlasmoDB:PVW1_000016500"/>
<sequence>MTFFRNYLFFNDIETYIENTEKVEKDKTVDTKYNFCGEFLRDDTFRSIDNVVNICKQFVELYNKHSSLKFNRKGYPSYNRDCEYMNYWLNSKLNEKKNNNNPIPVNTFYTKLKAIHAKIDKNDLLKPKIHDINRNELKNLNLLYNLRNKYIKIYNWAISVIRETNEICSKNSEDFVKDYMVAVNYCFSYETAFCKLLCKLREEYNSLFNAHDMGTSCNAKETKLPTYYELYPSANISSIKIDNNRMSFPLLGPIIGLVFILTFFYRFTAIGPWVRNKVRSIFSRDSNKNANRNELFLQNFDKQNINSSPGIYNITYNSARNN</sequence>
<keyword evidence="1" id="KW-0472">Membrane</keyword>
<protein>
    <submittedName>
        <fullName evidence="2">VIR protein</fullName>
    </submittedName>
</protein>
<dbReference type="Proteomes" id="UP000220605">
    <property type="component" value="Unassembled WGS sequence"/>
</dbReference>
<reference evidence="2" key="1">
    <citation type="submission" date="2016-07" db="EMBL/GenBank/DDBJ databases">
        <authorList>
            <consortium name="Pathogen Informatics"/>
        </authorList>
    </citation>
    <scope>NUCLEOTIDE SEQUENCE</scope>
</reference>
<gene>
    <name evidence="2" type="ORF">PVP01_0000650</name>
</gene>
<evidence type="ECO:0000256" key="1">
    <source>
        <dbReference type="SAM" id="Phobius"/>
    </source>
</evidence>